<accession>A0A8C6V3L5</accession>
<keyword evidence="5" id="KW-1185">Reference proteome</keyword>
<keyword evidence="1" id="KW-0539">Nucleus</keyword>
<dbReference type="Gene3D" id="1.10.4020.10">
    <property type="entry name" value="DNA breaking-rejoining enzymes"/>
    <property type="match status" value="1"/>
</dbReference>
<evidence type="ECO:0000256" key="2">
    <source>
        <dbReference type="SAM" id="MobiDB-lite"/>
    </source>
</evidence>
<dbReference type="GeneTree" id="ENSGT00940000154715"/>
<protein>
    <recommendedName>
        <fullName evidence="3">SCAN box domain-containing protein</fullName>
    </recommendedName>
</protein>
<dbReference type="Proteomes" id="UP000694559">
    <property type="component" value="Unplaced"/>
</dbReference>
<sequence length="138" mass="15766">LLHAGRSEAAEQQQQNNWGSQEGGGDPGIPFRPMSREEPESLQYQEAEGPRGLCSRLHDFCRQWLRPEKHTKAQMLDLVVLEQLLALLPPEMESWVRECRAESSSQAVALAEGLLLSQAEEQKEQVKLQVRELYSRRE</sequence>
<evidence type="ECO:0000313" key="5">
    <source>
        <dbReference type="Proteomes" id="UP000694559"/>
    </source>
</evidence>
<dbReference type="PANTHER" id="PTHR45935">
    <property type="entry name" value="PROTEIN ZBED8-RELATED"/>
    <property type="match status" value="1"/>
</dbReference>
<dbReference type="InterPro" id="IPR038269">
    <property type="entry name" value="SCAN_sf"/>
</dbReference>
<proteinExistence type="predicted"/>
<feature type="domain" description="SCAN box" evidence="3">
    <location>
        <begin position="36"/>
        <end position="114"/>
    </location>
</feature>
<name>A0A8C6V3L5_NAJNA</name>
<dbReference type="InterPro" id="IPR050916">
    <property type="entry name" value="SCAN-C2H2_zinc_finger"/>
</dbReference>
<dbReference type="PANTHER" id="PTHR45935:SF15">
    <property type="entry name" value="SCAN BOX DOMAIN-CONTAINING PROTEIN"/>
    <property type="match status" value="1"/>
</dbReference>
<dbReference type="OrthoDB" id="6077919at2759"/>
<evidence type="ECO:0000256" key="1">
    <source>
        <dbReference type="ARBA" id="ARBA00023242"/>
    </source>
</evidence>
<evidence type="ECO:0000313" key="4">
    <source>
        <dbReference type="Ensembl" id="ENSNNAP00000000601.1"/>
    </source>
</evidence>
<evidence type="ECO:0000259" key="3">
    <source>
        <dbReference type="PROSITE" id="PS50804"/>
    </source>
</evidence>
<dbReference type="AlphaFoldDB" id="A0A8C6V3L5"/>
<dbReference type="SMART" id="SM00431">
    <property type="entry name" value="SCAN"/>
    <property type="match status" value="1"/>
</dbReference>
<dbReference type="InterPro" id="IPR003309">
    <property type="entry name" value="SCAN_dom"/>
</dbReference>
<feature type="compositionally biased region" description="Polar residues" evidence="2">
    <location>
        <begin position="10"/>
        <end position="20"/>
    </location>
</feature>
<organism evidence="4 5">
    <name type="scientific">Naja naja</name>
    <name type="common">Indian cobra</name>
    <dbReference type="NCBI Taxonomy" id="35670"/>
    <lineage>
        <taxon>Eukaryota</taxon>
        <taxon>Metazoa</taxon>
        <taxon>Chordata</taxon>
        <taxon>Craniata</taxon>
        <taxon>Vertebrata</taxon>
        <taxon>Euteleostomi</taxon>
        <taxon>Lepidosauria</taxon>
        <taxon>Squamata</taxon>
        <taxon>Bifurcata</taxon>
        <taxon>Unidentata</taxon>
        <taxon>Episquamata</taxon>
        <taxon>Toxicofera</taxon>
        <taxon>Serpentes</taxon>
        <taxon>Colubroidea</taxon>
        <taxon>Elapidae</taxon>
        <taxon>Elapinae</taxon>
        <taxon>Naja</taxon>
    </lineage>
</organism>
<dbReference type="Pfam" id="PF02023">
    <property type="entry name" value="SCAN"/>
    <property type="match status" value="1"/>
</dbReference>
<reference evidence="4" key="2">
    <citation type="submission" date="2025-09" db="UniProtKB">
        <authorList>
            <consortium name="Ensembl"/>
        </authorList>
    </citation>
    <scope>IDENTIFICATION</scope>
</reference>
<dbReference type="OMA" id="RFHCFRF"/>
<dbReference type="Ensembl" id="ENSNNAT00000000641.1">
    <property type="protein sequence ID" value="ENSNNAP00000000601.1"/>
    <property type="gene ID" value="ENSNNAG00000000434.1"/>
</dbReference>
<dbReference type="SUPFAM" id="SSF47353">
    <property type="entry name" value="Retrovirus capsid dimerization domain-like"/>
    <property type="match status" value="1"/>
</dbReference>
<feature type="region of interest" description="Disordered" evidence="2">
    <location>
        <begin position="1"/>
        <end position="49"/>
    </location>
</feature>
<dbReference type="PROSITE" id="PS50804">
    <property type="entry name" value="SCAN_BOX"/>
    <property type="match status" value="1"/>
</dbReference>
<reference evidence="4" key="1">
    <citation type="submission" date="2025-08" db="UniProtKB">
        <authorList>
            <consortium name="Ensembl"/>
        </authorList>
    </citation>
    <scope>IDENTIFICATION</scope>
</reference>